<dbReference type="Gene3D" id="3.30.70.330">
    <property type="match status" value="2"/>
</dbReference>
<dbReference type="Gene3D" id="3.40.50.12480">
    <property type="match status" value="2"/>
</dbReference>
<keyword evidence="4" id="KW-1185">Reference proteome</keyword>
<evidence type="ECO:0000256" key="1">
    <source>
        <dbReference type="PROSITE-ProRule" id="PRU00176"/>
    </source>
</evidence>
<dbReference type="EMBL" id="JAPFFF010000002">
    <property type="protein sequence ID" value="KAK8897424.1"/>
    <property type="molecule type" value="Genomic_DNA"/>
</dbReference>
<reference evidence="3 4" key="1">
    <citation type="submission" date="2024-04" db="EMBL/GenBank/DDBJ databases">
        <title>Tritrichomonas musculus Genome.</title>
        <authorList>
            <person name="Alves-Ferreira E."/>
            <person name="Grigg M."/>
            <person name="Lorenzi H."/>
            <person name="Galac M."/>
        </authorList>
    </citation>
    <scope>NUCLEOTIDE SEQUENCE [LARGE SCALE GENOMIC DNA]</scope>
    <source>
        <strain evidence="3 4">EAF2021</strain>
    </source>
</reference>
<keyword evidence="1" id="KW-0694">RNA-binding</keyword>
<evidence type="ECO:0000313" key="4">
    <source>
        <dbReference type="Proteomes" id="UP001470230"/>
    </source>
</evidence>
<dbReference type="Pfam" id="PF13306">
    <property type="entry name" value="LRR_5"/>
    <property type="match status" value="2"/>
</dbReference>
<dbReference type="InterPro" id="IPR053139">
    <property type="entry name" value="Surface_bspA-like"/>
</dbReference>
<dbReference type="PROSITE" id="PS50102">
    <property type="entry name" value="RRM"/>
    <property type="match status" value="2"/>
</dbReference>
<dbReference type="InterPro" id="IPR026906">
    <property type="entry name" value="LRR_5"/>
</dbReference>
<evidence type="ECO:0000259" key="2">
    <source>
        <dbReference type="PROSITE" id="PS50102"/>
    </source>
</evidence>
<dbReference type="InterPro" id="IPR032675">
    <property type="entry name" value="LRR_dom_sf"/>
</dbReference>
<dbReference type="SMART" id="SM00360">
    <property type="entry name" value="RRM"/>
    <property type="match status" value="2"/>
</dbReference>
<proteinExistence type="predicted"/>
<dbReference type="Gene3D" id="3.80.10.10">
    <property type="entry name" value="Ribonuclease Inhibitor"/>
    <property type="match status" value="2"/>
</dbReference>
<dbReference type="InterPro" id="IPR000504">
    <property type="entry name" value="RRM_dom"/>
</dbReference>
<comment type="caution">
    <text evidence="3">The sequence shown here is derived from an EMBL/GenBank/DDBJ whole genome shotgun (WGS) entry which is preliminary data.</text>
</comment>
<dbReference type="InterPro" id="IPR035979">
    <property type="entry name" value="RBD_domain_sf"/>
</dbReference>
<evidence type="ECO:0000313" key="3">
    <source>
        <dbReference type="EMBL" id="KAK8897424.1"/>
    </source>
</evidence>
<dbReference type="Pfam" id="PF00076">
    <property type="entry name" value="RRM_1"/>
    <property type="match status" value="2"/>
</dbReference>
<accession>A0ABR2L276</accession>
<dbReference type="CDD" id="cd00590">
    <property type="entry name" value="RRM_SF"/>
    <property type="match status" value="1"/>
</dbReference>
<dbReference type="SUPFAM" id="SSF52058">
    <property type="entry name" value="L domain-like"/>
    <property type="match status" value="2"/>
</dbReference>
<feature type="domain" description="RRM" evidence="2">
    <location>
        <begin position="477"/>
        <end position="567"/>
    </location>
</feature>
<dbReference type="PANTHER" id="PTHR45661:SF3">
    <property type="entry name" value="IG-LIKE DOMAIN-CONTAINING PROTEIN"/>
    <property type="match status" value="1"/>
</dbReference>
<name>A0ABR2L276_9EUKA</name>
<organism evidence="3 4">
    <name type="scientific">Tritrichomonas musculus</name>
    <dbReference type="NCBI Taxonomy" id="1915356"/>
    <lineage>
        <taxon>Eukaryota</taxon>
        <taxon>Metamonada</taxon>
        <taxon>Parabasalia</taxon>
        <taxon>Tritrichomonadida</taxon>
        <taxon>Tritrichomonadidae</taxon>
        <taxon>Tritrichomonas</taxon>
    </lineage>
</organism>
<protein>
    <recommendedName>
        <fullName evidence="2">RRM domain-containing protein</fullName>
    </recommendedName>
</protein>
<dbReference type="Proteomes" id="UP001470230">
    <property type="component" value="Unassembled WGS sequence"/>
</dbReference>
<dbReference type="SUPFAM" id="SSF54928">
    <property type="entry name" value="RNA-binding domain, RBD"/>
    <property type="match status" value="1"/>
</dbReference>
<dbReference type="InterPro" id="IPR012677">
    <property type="entry name" value="Nucleotide-bd_a/b_plait_sf"/>
</dbReference>
<gene>
    <name evidence="3" type="ORF">M9Y10_015370</name>
</gene>
<dbReference type="PANTHER" id="PTHR45661">
    <property type="entry name" value="SURFACE ANTIGEN"/>
    <property type="match status" value="1"/>
</dbReference>
<sequence length="841" mass="95909">MEIETFIKQMKEVYSILIDFIEDTNEIESTFKEIMKKFEKREIFKNKENIPLLLQIISKIADNHYRSPAFFDKLEIIIQYLFENETIPIPISSLTSDDFKYNKRIFLFLLQKKFIELDQAYIKSYLQLRPDKDTTFSKDSIEEFQSFYYLYSGMKEYINEEVQKEIEEEIEEIFSVDFITFKEKCQKGENDSYVCSLIREDLVEDFISYLSRSGMSHSSIIKPSIYETNSYLIFKEPTLINYAAFFGSTQIVRYLQFFKVPLISSLWLYSVHSNNGDLIHFLEENQVSTDNLFDDILNESIKCHHNDLSNYFKDKFDEQILTKDRDKSDEQTLTKTQNKFYDNFGFCIAESLNFYFFPNEIGPLICKSLNAKGFRLSQLCFSIKIITIPSSVTSIGKGAFSYCKSLREITIPSSVTSIGKGAFSYCKSLTQITIPSSVSEFGISNLEEYTNETCQNIYYEEEYFLEELQDILCLDDSTVYVADLITYNGVCGVDNEFLRELFKDYNISPNEHAITIKTKIRQDGTPYSFAYIKFDDREHAIQAINELNYTKLDDLPFRLILIDEKDKKNLINNSIVIKNLDLDIETLQLHDAFANFGEIISCKIPTELDTKSSRRKYVSHGYGFVCFRHQENAKEVIISLKNVSINGKPIEIEPIIEAIYRINNDGIFEGCSSLTQFTIPSSVTSIGKSAFNGCSSLTKLIIPPYVTSISNYAFEKCSSLTEITILSSVTSIGCSAFDGCSSLREITIPSSVTSIGNYAFGECSLLTEITIPSSVTTIGEYAFSMCSSLTQITIPSSVTSIGKGAFSGCLSLAQITIPSQINIQHLGIDSSVKILHINLTE</sequence>
<feature type="domain" description="RRM" evidence="2">
    <location>
        <begin position="573"/>
        <end position="657"/>
    </location>
</feature>